<organism evidence="4 5">
    <name type="scientific">Hyphomonas hirschiana VP5</name>
    <dbReference type="NCBI Taxonomy" id="1280951"/>
    <lineage>
        <taxon>Bacteria</taxon>
        <taxon>Pseudomonadati</taxon>
        <taxon>Pseudomonadota</taxon>
        <taxon>Alphaproteobacteria</taxon>
        <taxon>Hyphomonadales</taxon>
        <taxon>Hyphomonadaceae</taxon>
        <taxon>Hyphomonas</taxon>
    </lineage>
</organism>
<proteinExistence type="predicted"/>
<gene>
    <name evidence="4" type="ORF">HHI_09964</name>
</gene>
<dbReference type="SUPFAM" id="SSF48498">
    <property type="entry name" value="Tetracyclin repressor-like, C-terminal domain"/>
    <property type="match status" value="1"/>
</dbReference>
<dbReference type="InterPro" id="IPR001647">
    <property type="entry name" value="HTH_TetR"/>
</dbReference>
<keyword evidence="5" id="KW-1185">Reference proteome</keyword>
<evidence type="ECO:0000259" key="3">
    <source>
        <dbReference type="PROSITE" id="PS50977"/>
    </source>
</evidence>
<dbReference type="PROSITE" id="PS50977">
    <property type="entry name" value="HTH_TETR_2"/>
    <property type="match status" value="1"/>
</dbReference>
<dbReference type="InterPro" id="IPR036271">
    <property type="entry name" value="Tet_transcr_reg_TetR-rel_C_sf"/>
</dbReference>
<dbReference type="AlphaFoldDB" id="A0A059FQT2"/>
<keyword evidence="1 2" id="KW-0238">DNA-binding</keyword>
<reference evidence="4 5" key="1">
    <citation type="submission" date="2013-04" db="EMBL/GenBank/DDBJ databases">
        <title>Hyphomonas hirschiana VP5 Genome Sequencing.</title>
        <authorList>
            <person name="Lai Q."/>
            <person name="Shao Z."/>
        </authorList>
    </citation>
    <scope>NUCLEOTIDE SEQUENCE [LARGE SCALE GENOMIC DNA]</scope>
    <source>
        <strain evidence="4 5">VP5</strain>
    </source>
</reference>
<evidence type="ECO:0000256" key="2">
    <source>
        <dbReference type="PROSITE-ProRule" id="PRU00335"/>
    </source>
</evidence>
<name>A0A059FQT2_9PROT</name>
<feature type="domain" description="HTH tetR-type" evidence="3">
    <location>
        <begin position="8"/>
        <end position="68"/>
    </location>
</feature>
<dbReference type="Gene3D" id="1.10.357.10">
    <property type="entry name" value="Tetracycline Repressor, domain 2"/>
    <property type="match status" value="1"/>
</dbReference>
<sequence>MSQSERRLLSETQLLSAACQVALKEGLQRLTCEEVGRLAGYSRAQAYQRFGSREGLLVAAVRHLRLHRRNFWEARTTDNPTGLDALIEHVSVHLEGISLNLEMAAFFQVVLHHPQDLQALRSEVAIARSELLDELKALITSGLRDGSIDAQRNSEEDSVLLLGLMLGIATEFLVARRDDELRCLRTRGEEMIRLSFSSADGHLPMIRH</sequence>
<protein>
    <submittedName>
        <fullName evidence="4">TetR family transcriptional regulator</fullName>
    </submittedName>
</protein>
<dbReference type="Proteomes" id="UP000025061">
    <property type="component" value="Unassembled WGS sequence"/>
</dbReference>
<evidence type="ECO:0000313" key="5">
    <source>
        <dbReference type="Proteomes" id="UP000025061"/>
    </source>
</evidence>
<feature type="DNA-binding region" description="H-T-H motif" evidence="2">
    <location>
        <begin position="31"/>
        <end position="50"/>
    </location>
</feature>
<evidence type="ECO:0000256" key="1">
    <source>
        <dbReference type="ARBA" id="ARBA00023125"/>
    </source>
</evidence>
<dbReference type="EMBL" id="ARYI01000008">
    <property type="protein sequence ID" value="KCZ93004.1"/>
    <property type="molecule type" value="Genomic_DNA"/>
</dbReference>
<comment type="caution">
    <text evidence="4">The sequence shown here is derived from an EMBL/GenBank/DDBJ whole genome shotgun (WGS) entry which is preliminary data.</text>
</comment>
<dbReference type="RefSeq" id="WP_011646580.1">
    <property type="nucleotide sequence ID" value="NZ_ARYI01000008.1"/>
</dbReference>
<dbReference type="InterPro" id="IPR009057">
    <property type="entry name" value="Homeodomain-like_sf"/>
</dbReference>
<evidence type="ECO:0000313" key="4">
    <source>
        <dbReference type="EMBL" id="KCZ93004.1"/>
    </source>
</evidence>
<dbReference type="GO" id="GO:0003677">
    <property type="term" value="F:DNA binding"/>
    <property type="evidence" value="ECO:0007669"/>
    <property type="project" value="UniProtKB-UniRule"/>
</dbReference>
<dbReference type="OrthoDB" id="7618612at2"/>
<dbReference type="Pfam" id="PF00440">
    <property type="entry name" value="TetR_N"/>
    <property type="match status" value="1"/>
</dbReference>
<dbReference type="PATRIC" id="fig|1280951.3.peg.2010"/>
<dbReference type="SUPFAM" id="SSF46689">
    <property type="entry name" value="Homeodomain-like"/>
    <property type="match status" value="1"/>
</dbReference>
<accession>A0A059FQT2</accession>